<name>A0AA97PNE2_PYRO3</name>
<protein>
    <submittedName>
        <fullName evidence="3">Uncharacterized protein</fullName>
    </submittedName>
</protein>
<gene>
    <name evidence="3" type="ORF">OOU_Y34scaffold00355g2</name>
</gene>
<evidence type="ECO:0000256" key="2">
    <source>
        <dbReference type="SAM" id="SignalP"/>
    </source>
</evidence>
<evidence type="ECO:0000256" key="1">
    <source>
        <dbReference type="SAM" id="MobiDB-lite"/>
    </source>
</evidence>
<dbReference type="EMBL" id="JH793289">
    <property type="protein sequence ID" value="ELQ40793.1"/>
    <property type="molecule type" value="Genomic_DNA"/>
</dbReference>
<feature type="region of interest" description="Disordered" evidence="1">
    <location>
        <begin position="77"/>
        <end position="96"/>
    </location>
</feature>
<dbReference type="PROSITE" id="PS51257">
    <property type="entry name" value="PROKAR_LIPOPROTEIN"/>
    <property type="match status" value="1"/>
</dbReference>
<accession>A0AA97PNE2</accession>
<dbReference type="AlphaFoldDB" id="A0AA97PNE2"/>
<reference evidence="3" key="1">
    <citation type="journal article" date="2012" name="PLoS Genet.">
        <title>Comparative analysis of the genomes of two field isolates of the rice blast fungus Magnaporthe oryzae.</title>
        <authorList>
            <person name="Xue M."/>
            <person name="Yang J."/>
            <person name="Li Z."/>
            <person name="Hu S."/>
            <person name="Yao N."/>
            <person name="Dean R.A."/>
            <person name="Zhao W."/>
            <person name="Shen M."/>
            <person name="Zhang H."/>
            <person name="Li C."/>
            <person name="Liu L."/>
            <person name="Cao L."/>
            <person name="Xu X."/>
            <person name="Xing Y."/>
            <person name="Hsiang T."/>
            <person name="Zhang Z."/>
            <person name="Xu J.R."/>
            <person name="Peng Y.L."/>
        </authorList>
    </citation>
    <scope>NUCLEOTIDE SEQUENCE</scope>
    <source>
        <strain evidence="3">Y34</strain>
    </source>
</reference>
<evidence type="ECO:0000313" key="3">
    <source>
        <dbReference type="EMBL" id="ELQ40793.1"/>
    </source>
</evidence>
<feature type="compositionally biased region" description="Basic residues" evidence="1">
    <location>
        <begin position="188"/>
        <end position="197"/>
    </location>
</feature>
<keyword evidence="2" id="KW-0732">Signal</keyword>
<dbReference type="Proteomes" id="UP000011086">
    <property type="component" value="Unassembled WGS sequence"/>
</dbReference>
<feature type="compositionally biased region" description="Basic and acidic residues" evidence="1">
    <location>
        <begin position="38"/>
        <end position="47"/>
    </location>
</feature>
<feature type="region of interest" description="Disordered" evidence="1">
    <location>
        <begin position="166"/>
        <end position="197"/>
    </location>
</feature>
<sequence length="220" mass="24136">MRITSRLASVVFGMAIAACAMPTGLLDLTASATDVAKRDAAGTDRESALVARGTGRDSTVGARSYDDASQSLEKRDKLTIEDNTGRGGKRGGRMTESQSEIWLPIIEQFAHQANVKKVDIVHRPHSGADTSSADEEEHVTVKIPTKSGLVHIYPDGRSTLSIQAERKQEKLEQKQAKKDQKKGDRAMGRGRKPRRRTNCSDCRTRFLCARLTILKDTSTL</sequence>
<feature type="signal peptide" evidence="2">
    <location>
        <begin position="1"/>
        <end position="20"/>
    </location>
</feature>
<organism evidence="3">
    <name type="scientific">Pyricularia oryzae (strain Y34)</name>
    <name type="common">Rice blast fungus</name>
    <name type="synonym">Magnaporthe oryzae</name>
    <dbReference type="NCBI Taxonomy" id="1143189"/>
    <lineage>
        <taxon>Eukaryota</taxon>
        <taxon>Fungi</taxon>
        <taxon>Dikarya</taxon>
        <taxon>Ascomycota</taxon>
        <taxon>Pezizomycotina</taxon>
        <taxon>Sordariomycetes</taxon>
        <taxon>Sordariomycetidae</taxon>
        <taxon>Magnaporthales</taxon>
        <taxon>Pyriculariaceae</taxon>
        <taxon>Pyricularia</taxon>
    </lineage>
</organism>
<feature type="region of interest" description="Disordered" evidence="1">
    <location>
        <begin position="38"/>
        <end position="71"/>
    </location>
</feature>
<feature type="chain" id="PRO_5041736587" evidence="2">
    <location>
        <begin position="21"/>
        <end position="220"/>
    </location>
</feature>
<feature type="compositionally biased region" description="Basic and acidic residues" evidence="1">
    <location>
        <begin position="166"/>
        <end position="187"/>
    </location>
</feature>
<proteinExistence type="predicted"/>